<proteinExistence type="predicted"/>
<evidence type="ECO:0000313" key="4">
    <source>
        <dbReference type="Proteomes" id="UP000051952"/>
    </source>
</evidence>
<feature type="region of interest" description="Disordered" evidence="2">
    <location>
        <begin position="333"/>
        <end position="394"/>
    </location>
</feature>
<dbReference type="GO" id="GO:0003729">
    <property type="term" value="F:mRNA binding"/>
    <property type="evidence" value="ECO:0007669"/>
    <property type="project" value="TreeGrafter"/>
</dbReference>
<feature type="region of interest" description="Disordered" evidence="2">
    <location>
        <begin position="412"/>
        <end position="451"/>
    </location>
</feature>
<dbReference type="GO" id="GO:0005783">
    <property type="term" value="C:endoplasmic reticulum"/>
    <property type="evidence" value="ECO:0007669"/>
    <property type="project" value="TreeGrafter"/>
</dbReference>
<dbReference type="EMBL" id="CYKH01001596">
    <property type="protein sequence ID" value="CUG87902.1"/>
    <property type="molecule type" value="Genomic_DNA"/>
</dbReference>
<protein>
    <recommendedName>
        <fullName evidence="5">Nuclear segregation protein</fullName>
    </recommendedName>
</protein>
<feature type="region of interest" description="Disordered" evidence="2">
    <location>
        <begin position="1"/>
        <end position="26"/>
    </location>
</feature>
<dbReference type="OrthoDB" id="273233at2759"/>
<sequence length="451" mass="52098">MAAVPAAENRPRTRPGWMNIPGGPKEPNFQDFRNKMQTLNTQKTKLFDNLKELQGRAGPRDDTEREAVMGERQELRRRMNEIDANRKKERDARSTKNEEISRIRRQRSDIEGKLKELSNELGAFRELSDIEMAIDHIMVRMETSGGGLASEKKAIKRLSQLEEAKSLLLQLQPLQEAITDADDREASLQQEYREIHERIGALNKDYDEQYTVKQSKDKEAQKTSVDRTVLIKERDDLRQKITKLNEEMTKLREGFNTEKESWEAWREEAIKKYGEKMEAERKERERRRNEYMNAEKIARKQARATKRQNPHETQIGACSTLVRYLRDRIVMSQRDEEERKRRVAMASFDPSASAPSGFALAAPIELPKKKSKAAPKAEDKTERTVTHNDEKKRLFASVGISAPATLSEVEKTIEQLKKKQAEYESHIKTGDLVLSSDDEEEEKEEAAPADE</sequence>
<dbReference type="GO" id="GO:0042175">
    <property type="term" value="C:nuclear outer membrane-endoplasmic reticulum membrane network"/>
    <property type="evidence" value="ECO:0007669"/>
    <property type="project" value="TreeGrafter"/>
</dbReference>
<evidence type="ECO:0008006" key="5">
    <source>
        <dbReference type="Google" id="ProtNLM"/>
    </source>
</evidence>
<dbReference type="VEuPathDB" id="TriTrypDB:BSAL_12610"/>
<evidence type="ECO:0000256" key="1">
    <source>
        <dbReference type="SAM" id="Coils"/>
    </source>
</evidence>
<keyword evidence="4" id="KW-1185">Reference proteome</keyword>
<dbReference type="PANTHER" id="PTHR31027">
    <property type="entry name" value="NUCLEAR SEGREGATION PROTEIN BFR1"/>
    <property type="match status" value="1"/>
</dbReference>
<gene>
    <name evidence="3" type="ORF">BSAL_12610</name>
</gene>
<dbReference type="OMA" id="AHWKEDQ"/>
<dbReference type="AlphaFoldDB" id="A0A0S4J925"/>
<feature type="region of interest" description="Disordered" evidence="2">
    <location>
        <begin position="78"/>
        <end position="100"/>
    </location>
</feature>
<evidence type="ECO:0000256" key="2">
    <source>
        <dbReference type="SAM" id="MobiDB-lite"/>
    </source>
</evidence>
<dbReference type="GO" id="GO:1990904">
    <property type="term" value="C:ribonucleoprotein complex"/>
    <property type="evidence" value="ECO:0007669"/>
    <property type="project" value="TreeGrafter"/>
</dbReference>
<evidence type="ECO:0000313" key="3">
    <source>
        <dbReference type="EMBL" id="CUG87902.1"/>
    </source>
</evidence>
<keyword evidence="1" id="KW-0175">Coiled coil</keyword>
<dbReference type="Proteomes" id="UP000051952">
    <property type="component" value="Unassembled WGS sequence"/>
</dbReference>
<feature type="compositionally biased region" description="Basic and acidic residues" evidence="2">
    <location>
        <begin position="375"/>
        <end position="393"/>
    </location>
</feature>
<dbReference type="GO" id="GO:0008298">
    <property type="term" value="P:intracellular mRNA localization"/>
    <property type="evidence" value="ECO:0007669"/>
    <property type="project" value="TreeGrafter"/>
</dbReference>
<organism evidence="3 4">
    <name type="scientific">Bodo saltans</name>
    <name type="common">Flagellated protozoan</name>
    <dbReference type="NCBI Taxonomy" id="75058"/>
    <lineage>
        <taxon>Eukaryota</taxon>
        <taxon>Discoba</taxon>
        <taxon>Euglenozoa</taxon>
        <taxon>Kinetoplastea</taxon>
        <taxon>Metakinetoplastina</taxon>
        <taxon>Eubodonida</taxon>
        <taxon>Bodonidae</taxon>
        <taxon>Bodo</taxon>
    </lineage>
</organism>
<feature type="compositionally biased region" description="Acidic residues" evidence="2">
    <location>
        <begin position="436"/>
        <end position="451"/>
    </location>
</feature>
<dbReference type="PANTHER" id="PTHR31027:SF2">
    <property type="entry name" value="LEBERCILIN DOMAIN-CONTAINING PROTEIN"/>
    <property type="match status" value="1"/>
</dbReference>
<feature type="coiled-coil region" evidence="1">
    <location>
        <begin position="227"/>
        <end position="297"/>
    </location>
</feature>
<feature type="compositionally biased region" description="Basic and acidic residues" evidence="2">
    <location>
        <begin position="412"/>
        <end position="429"/>
    </location>
</feature>
<reference evidence="4" key="1">
    <citation type="submission" date="2015-09" db="EMBL/GenBank/DDBJ databases">
        <authorList>
            <consortium name="Pathogen Informatics"/>
        </authorList>
    </citation>
    <scope>NUCLEOTIDE SEQUENCE [LARGE SCALE GENOMIC DNA]</scope>
    <source>
        <strain evidence="4">Lake Konstanz</strain>
    </source>
</reference>
<accession>A0A0S4J925</accession>
<name>A0A0S4J925_BODSA</name>
<dbReference type="InterPro" id="IPR039604">
    <property type="entry name" value="Bfr1"/>
</dbReference>